<dbReference type="OrthoDB" id="202825at2759"/>
<keyword evidence="1" id="KW-1133">Transmembrane helix</keyword>
<keyword evidence="3" id="KW-1185">Reference proteome</keyword>
<dbReference type="PANTHER" id="PTHR47113:SF1">
    <property type="entry name" value="LD09343P"/>
    <property type="match status" value="1"/>
</dbReference>
<accession>A0A9J6C6I9</accession>
<dbReference type="SUPFAM" id="SSF56059">
    <property type="entry name" value="Glutathione synthetase ATP-binding domain-like"/>
    <property type="match status" value="2"/>
</dbReference>
<reference evidence="2" key="1">
    <citation type="submission" date="2021-03" db="EMBL/GenBank/DDBJ databases">
        <title>Chromosome level genome of the anhydrobiotic midge Polypedilum vanderplanki.</title>
        <authorList>
            <person name="Yoshida Y."/>
            <person name="Kikawada T."/>
            <person name="Gusev O."/>
        </authorList>
    </citation>
    <scope>NUCLEOTIDE SEQUENCE</scope>
    <source>
        <strain evidence="2">NIAS01</strain>
        <tissue evidence="2">Whole body or cell culture</tissue>
    </source>
</reference>
<organism evidence="2 3">
    <name type="scientific">Polypedilum vanderplanki</name>
    <name type="common">Sleeping chironomid midge</name>
    <dbReference type="NCBI Taxonomy" id="319348"/>
    <lineage>
        <taxon>Eukaryota</taxon>
        <taxon>Metazoa</taxon>
        <taxon>Ecdysozoa</taxon>
        <taxon>Arthropoda</taxon>
        <taxon>Hexapoda</taxon>
        <taxon>Insecta</taxon>
        <taxon>Pterygota</taxon>
        <taxon>Neoptera</taxon>
        <taxon>Endopterygota</taxon>
        <taxon>Diptera</taxon>
        <taxon>Nematocera</taxon>
        <taxon>Chironomoidea</taxon>
        <taxon>Chironomidae</taxon>
        <taxon>Chironominae</taxon>
        <taxon>Polypedilum</taxon>
        <taxon>Polypedilum</taxon>
    </lineage>
</organism>
<dbReference type="InterPro" id="IPR004344">
    <property type="entry name" value="TTL/TTLL_fam"/>
</dbReference>
<protein>
    <submittedName>
        <fullName evidence="2">Uncharacterized protein</fullName>
    </submittedName>
</protein>
<evidence type="ECO:0000313" key="3">
    <source>
        <dbReference type="Proteomes" id="UP001107558"/>
    </source>
</evidence>
<evidence type="ECO:0000256" key="1">
    <source>
        <dbReference type="SAM" id="Phobius"/>
    </source>
</evidence>
<comment type="caution">
    <text evidence="2">The sequence shown here is derived from an EMBL/GenBank/DDBJ whole genome shotgun (WGS) entry which is preliminary data.</text>
</comment>
<dbReference type="EMBL" id="JADBJN010000002">
    <property type="protein sequence ID" value="KAG5677464.1"/>
    <property type="molecule type" value="Genomic_DNA"/>
</dbReference>
<gene>
    <name evidence="2" type="ORF">PVAND_007222</name>
</gene>
<keyword evidence="1" id="KW-0472">Membrane</keyword>
<dbReference type="AlphaFoldDB" id="A0A9J6C6I9"/>
<dbReference type="PANTHER" id="PTHR47113">
    <property type="entry name" value="LD09343P"/>
    <property type="match status" value="1"/>
</dbReference>
<dbReference type="InterPro" id="IPR053317">
    <property type="entry name" value="Tubulin_polyglutamylase"/>
</dbReference>
<sequence>MSRRVRDSKKSNFSSTLSFKIIAAILVTIFSIYFTLHNVNESQIHERSEQSLRKDVNHGNFDPKSKKILRYWAVSVRQWNPNGSLRTMHRVFDKLGYKFVNASNGDKWDILWSIEYPFKSTIRRRTDLFKPMVNFKPTIDQRVNHFPGIQFMTNKGFLATFTKSKYLLPTFIFPNDEKKFNKFFVENPNTKYIEKNYDNRGVRIVTPDEFDKNNDEKIYQVFMDNPFLIDDHAFDFGVYVLISSVNPLRIYRYDHEVFIRFCPEKYHPFDPLNTHKYVVDDDHLSVYDMPLFREMYAQYGYTFKLIFENFIEKNGFNVKSFWMKVDDAINSIILQNEKHILEKIVKEGLNTSVNFFELVRFDIVLDNNLNPYVMEVNMSPNLTPAGDRFEENVLIYEPLVYNTLKLISAGSYDDFKSRFNDETISTNFKNVATDFKKCTENECSKKSYREHVRKNEFKRIFPSNYHFNDSEIFNNLNDYNKIMFKWYEAKLFSKKDSDLSAEIFDDDIDESVKAKKIADTKAKYGAQRPLRYWSVSADENLVTVDKIFKKFGFTSVNGTKDDEWEVLWSVEYPFKTARDYPMHLKSLDGFVPKLDQRINHFPGIEYITDKKSLAKYSKSTYLLPTFIFPDHETNFTEFIKVQPLVSFIEKNLKSGGVRMIEANEVNTKNEKKIYQAFMDKPFLIDDHAFELGVYVLITSVNPLRIYRYDHEVLLRFCQKEFYPFDRYDTARYVVDDNHISAFEMSAFRELHFKYGYSFKQIFNNIMHENSFSSEKFWNKIDSAITQIIPQHEFRIMEKILKLEINSTVNFFELLRFDFIIDDKMRPYLVEVNMSPELAPKIEKFEHNSLIFEQLLYNTLKLIGAGSYDDYMSRFVDDAISTNFMNIATNYVNCIDNDCADDCEKPTCQICMPCTNEETRFHMHEAYREHMRRGNFKRIFPTSNHFDNAKLLDSLYSKNKMMFKWFKAQCKIDNTYC</sequence>
<dbReference type="Proteomes" id="UP001107558">
    <property type="component" value="Chromosome 2"/>
</dbReference>
<name>A0A9J6C6I9_POLVA</name>
<dbReference type="Pfam" id="PF03133">
    <property type="entry name" value="TTL"/>
    <property type="match status" value="2"/>
</dbReference>
<feature type="transmembrane region" description="Helical" evidence="1">
    <location>
        <begin position="21"/>
        <end position="39"/>
    </location>
</feature>
<dbReference type="Gene3D" id="3.30.470.20">
    <property type="entry name" value="ATP-grasp fold, B domain"/>
    <property type="match status" value="2"/>
</dbReference>
<proteinExistence type="predicted"/>
<keyword evidence="1" id="KW-0812">Transmembrane</keyword>
<dbReference type="PROSITE" id="PS51221">
    <property type="entry name" value="TTL"/>
    <property type="match status" value="2"/>
</dbReference>
<evidence type="ECO:0000313" key="2">
    <source>
        <dbReference type="EMBL" id="KAG5677464.1"/>
    </source>
</evidence>